<keyword evidence="3" id="KW-1185">Reference proteome</keyword>
<sequence length="194" mass="19552">MSTAAWATAAAGAFGATNIDNLVALTAQLSRPAVEGEQRLGLRHALRGQYLALLVLLLVAVLGAAGLLLLPHRVAALLGVVPLVLGIRQLVRRGGPAASGPGPARSGTRAVALLSITCGADNVAVYSPLLAQARFPDALVVAVVIAVLVAPMSVLAWWLARGGVRLAGLGAVGDRVFPVCLITVGLLVLSGAVA</sequence>
<dbReference type="Proteomes" id="UP000450000">
    <property type="component" value="Unassembled WGS sequence"/>
</dbReference>
<accession>A0A6N7KV71</accession>
<keyword evidence="1" id="KW-0812">Transmembrane</keyword>
<gene>
    <name evidence="2" type="ORF">F7Q99_25460</name>
</gene>
<feature type="transmembrane region" description="Helical" evidence="1">
    <location>
        <begin position="111"/>
        <end position="131"/>
    </location>
</feature>
<dbReference type="AlphaFoldDB" id="A0A6N7KV71"/>
<comment type="caution">
    <text evidence="2">The sequence shown here is derived from an EMBL/GenBank/DDBJ whole genome shotgun (WGS) entry which is preliminary data.</text>
</comment>
<evidence type="ECO:0000313" key="2">
    <source>
        <dbReference type="EMBL" id="MQS15526.1"/>
    </source>
</evidence>
<feature type="transmembrane region" description="Helical" evidence="1">
    <location>
        <begin position="50"/>
        <end position="69"/>
    </location>
</feature>
<evidence type="ECO:0008006" key="4">
    <source>
        <dbReference type="Google" id="ProtNLM"/>
    </source>
</evidence>
<dbReference type="Pfam" id="PF03596">
    <property type="entry name" value="Cad"/>
    <property type="match status" value="1"/>
</dbReference>
<organism evidence="2 3">
    <name type="scientific">Streptomyces kaniharaensis</name>
    <dbReference type="NCBI Taxonomy" id="212423"/>
    <lineage>
        <taxon>Bacteria</taxon>
        <taxon>Bacillati</taxon>
        <taxon>Actinomycetota</taxon>
        <taxon>Actinomycetes</taxon>
        <taxon>Kitasatosporales</taxon>
        <taxon>Streptomycetaceae</taxon>
        <taxon>Streptomyces</taxon>
    </lineage>
</organism>
<evidence type="ECO:0000313" key="3">
    <source>
        <dbReference type="Proteomes" id="UP000450000"/>
    </source>
</evidence>
<dbReference type="RefSeq" id="WP_153465095.1">
    <property type="nucleotide sequence ID" value="NZ_WBOF01000001.1"/>
</dbReference>
<protein>
    <recommendedName>
        <fullName evidence="4">Cadmium transporter</fullName>
    </recommendedName>
</protein>
<keyword evidence="1" id="KW-0472">Membrane</keyword>
<feature type="transmembrane region" description="Helical" evidence="1">
    <location>
        <begin position="138"/>
        <end position="160"/>
    </location>
</feature>
<dbReference type="InterPro" id="IPR004676">
    <property type="entry name" value="Cd-R_transporter"/>
</dbReference>
<name>A0A6N7KV71_9ACTN</name>
<keyword evidence="1" id="KW-1133">Transmembrane helix</keyword>
<dbReference type="EMBL" id="WBOF01000001">
    <property type="protein sequence ID" value="MQS15526.1"/>
    <property type="molecule type" value="Genomic_DNA"/>
</dbReference>
<feature type="transmembrane region" description="Helical" evidence="1">
    <location>
        <begin position="175"/>
        <end position="193"/>
    </location>
</feature>
<proteinExistence type="predicted"/>
<reference evidence="2 3" key="1">
    <citation type="submission" date="2019-09" db="EMBL/GenBank/DDBJ databases">
        <title>Genome Sequences of Streptomyces kaniharaensis ATCC 21070.</title>
        <authorList>
            <person name="Zhu W."/>
            <person name="De Crecy-Lagard V."/>
            <person name="Richards N.G."/>
        </authorList>
    </citation>
    <scope>NUCLEOTIDE SEQUENCE [LARGE SCALE GENOMIC DNA]</scope>
    <source>
        <strain evidence="2 3">SF-557</strain>
    </source>
</reference>
<evidence type="ECO:0000256" key="1">
    <source>
        <dbReference type="SAM" id="Phobius"/>
    </source>
</evidence>